<dbReference type="Gene3D" id="3.90.550.10">
    <property type="entry name" value="Spore Coat Polysaccharide Biosynthesis Protein SpsA, Chain A"/>
    <property type="match status" value="2"/>
</dbReference>
<dbReference type="SUPFAM" id="SSF53448">
    <property type="entry name" value="Nucleotide-diphospho-sugar transferases"/>
    <property type="match status" value="2"/>
</dbReference>
<dbReference type="InterPro" id="IPR029044">
    <property type="entry name" value="Nucleotide-diphossugar_trans"/>
</dbReference>
<dbReference type="GO" id="GO:0016740">
    <property type="term" value="F:transferase activity"/>
    <property type="evidence" value="ECO:0007669"/>
    <property type="project" value="UniProtKB-KW"/>
</dbReference>
<proteinExistence type="predicted"/>
<sequence>MDQLENRDDVEILGLFDNKKRSVGEKRQNLIDIANGKYMCFIDDDDRVSDNYITELVKVIDTNPDVDCILFDSIITQNKSINLRGTYSIKYNHHQVGNLIYAKPCHVHVIRTELVKKHRFKDLSHGEDSDWVKRVCNDIKNEVILDNVFYYYDYFSNVSETSGVNAKTTVKGTGKIIKEPITDPIIEPSNKNIKIDDNNTKYLSKDITKELIINDNKISLISYIIKAYKPFILVLNNSNNIKIKDLLELIQINNLNVNYQTQKVIYDIIICNNFDNNLYEYNLNYDGIYIFTDKFETMNNFEVIKYHDYFLIKKSDFTPYCLLEKNKINIFNNYNPIILRNYQKFNIIPYKEPFEIINDTDIIIDLCKKNSIKNCIGLKLNNSPLFESLKHIIQNIIQINNIKTYLAENNKKKFDLIIINASNDFESLQYEFNGCLNIINDQGMIIIRNTYPVTIQMTNKNLCSDCYKIVDFIKNNYKSLHLFNIPISPGLCIIKNNDGCNWSELINKKTTTFDNNIINLNKYSIMICVKEQNMAIPVLDSLKPLKADVLIGAGYPSFSKLVNDAIIKSSDEIVIFCSHRVRPKPSEVDKIISLLKQGYGLVGLYRFAFFGFTKELIRRIGFFDETFLLGGWEDDDFVVRLLEADIAYYEEESIIYNMGPTTWSHTLTPQIFKNKWDITNNTITRKINEPKYDYNIGLLNNKKNSELFLPWNKSVILRNRVASKYFNYNFKK</sequence>
<protein>
    <submittedName>
        <fullName evidence="2">Glycosyltransferase family protein</fullName>
    </submittedName>
</protein>
<gene>
    <name evidence="2" type="ORF">Klosneuvirus_2_19</name>
</gene>
<feature type="domain" description="Glycosyltransferase 2-like" evidence="1">
    <location>
        <begin position="19"/>
        <end position="106"/>
    </location>
</feature>
<keyword evidence="2" id="KW-0808">Transferase</keyword>
<evidence type="ECO:0000313" key="2">
    <source>
        <dbReference type="EMBL" id="ARF11583.1"/>
    </source>
</evidence>
<dbReference type="Pfam" id="PF00535">
    <property type="entry name" value="Glycos_transf_2"/>
    <property type="match status" value="1"/>
</dbReference>
<dbReference type="EMBL" id="KY684109">
    <property type="protein sequence ID" value="ARF11583.1"/>
    <property type="molecule type" value="Genomic_DNA"/>
</dbReference>
<dbReference type="CDD" id="cd00761">
    <property type="entry name" value="Glyco_tranf_GTA_type"/>
    <property type="match status" value="1"/>
</dbReference>
<reference evidence="2" key="1">
    <citation type="journal article" date="2017" name="Science">
        <title>Giant viruses with an expanded complement of translation system components.</title>
        <authorList>
            <person name="Schulz F."/>
            <person name="Yutin N."/>
            <person name="Ivanova N.N."/>
            <person name="Ortega D.R."/>
            <person name="Lee T.K."/>
            <person name="Vierheilig J."/>
            <person name="Daims H."/>
            <person name="Horn M."/>
            <person name="Wagner M."/>
            <person name="Jensen G.J."/>
            <person name="Kyrpides N.C."/>
            <person name="Koonin E.V."/>
            <person name="Woyke T."/>
        </authorList>
    </citation>
    <scope>NUCLEOTIDE SEQUENCE</scope>
    <source>
        <strain evidence="2">KNV1</strain>
    </source>
</reference>
<dbReference type="InterPro" id="IPR001173">
    <property type="entry name" value="Glyco_trans_2-like"/>
</dbReference>
<accession>A0A1V0SIN9</accession>
<name>A0A1V0SIN9_9VIRU</name>
<organism evidence="2">
    <name type="scientific">Klosneuvirus KNV1</name>
    <dbReference type="NCBI Taxonomy" id="1977640"/>
    <lineage>
        <taxon>Viruses</taxon>
        <taxon>Varidnaviria</taxon>
        <taxon>Bamfordvirae</taxon>
        <taxon>Nucleocytoviricota</taxon>
        <taxon>Megaviricetes</taxon>
        <taxon>Imitervirales</taxon>
        <taxon>Mimiviridae</taxon>
        <taxon>Klosneuvirinae</taxon>
        <taxon>Klosneuvirus</taxon>
    </lineage>
</organism>
<evidence type="ECO:0000259" key="1">
    <source>
        <dbReference type="Pfam" id="PF00535"/>
    </source>
</evidence>